<evidence type="ECO:0000256" key="8">
    <source>
        <dbReference type="ARBA" id="ARBA00022840"/>
    </source>
</evidence>
<dbReference type="AlphaFoldDB" id="A0A3N0XUG2"/>
<evidence type="ECO:0000256" key="1">
    <source>
        <dbReference type="ARBA" id="ARBA00001946"/>
    </source>
</evidence>
<dbReference type="GO" id="GO:0001664">
    <property type="term" value="F:G protein-coupled receptor binding"/>
    <property type="evidence" value="ECO:0007669"/>
    <property type="project" value="TreeGrafter"/>
</dbReference>
<dbReference type="Gene3D" id="3.30.200.20">
    <property type="entry name" value="Phosphorylase Kinase, domain 1"/>
    <property type="match status" value="1"/>
</dbReference>
<evidence type="ECO:0000313" key="15">
    <source>
        <dbReference type="EMBL" id="ROJ62450.1"/>
    </source>
</evidence>
<keyword evidence="6 12" id="KW-0547">Nucleotide-binding</keyword>
<evidence type="ECO:0000256" key="5">
    <source>
        <dbReference type="ARBA" id="ARBA00022723"/>
    </source>
</evidence>
<evidence type="ECO:0000313" key="16">
    <source>
        <dbReference type="Proteomes" id="UP000281406"/>
    </source>
</evidence>
<dbReference type="GO" id="GO:0009966">
    <property type="term" value="P:regulation of signal transduction"/>
    <property type="evidence" value="ECO:0007669"/>
    <property type="project" value="TreeGrafter"/>
</dbReference>
<keyword evidence="4" id="KW-0808">Transferase</keyword>
<keyword evidence="16" id="KW-1185">Reference proteome</keyword>
<evidence type="ECO:0000256" key="12">
    <source>
        <dbReference type="PROSITE-ProRule" id="PRU10141"/>
    </source>
</evidence>
<feature type="binding site" evidence="12">
    <location>
        <position position="191"/>
    </location>
    <ligand>
        <name>ATP</name>
        <dbReference type="ChEBI" id="CHEBI:30616"/>
    </ligand>
</feature>
<comment type="catalytic activity">
    <reaction evidence="11">
        <text>L-seryl-[protein] + ATP = O-phospho-L-seryl-[protein] + ADP + H(+)</text>
        <dbReference type="Rhea" id="RHEA:17989"/>
        <dbReference type="Rhea" id="RHEA-COMP:9863"/>
        <dbReference type="Rhea" id="RHEA-COMP:11604"/>
        <dbReference type="ChEBI" id="CHEBI:15378"/>
        <dbReference type="ChEBI" id="CHEBI:29999"/>
        <dbReference type="ChEBI" id="CHEBI:30616"/>
        <dbReference type="ChEBI" id="CHEBI:83421"/>
        <dbReference type="ChEBI" id="CHEBI:456216"/>
        <dbReference type="EC" id="2.7.11.1"/>
    </reaction>
</comment>
<evidence type="ECO:0000256" key="6">
    <source>
        <dbReference type="ARBA" id="ARBA00022741"/>
    </source>
</evidence>
<dbReference type="PANTHER" id="PTHR24355">
    <property type="entry name" value="G PROTEIN-COUPLED RECEPTOR KINASE/RIBOSOMAL PROTEIN S6 KINASE"/>
    <property type="match status" value="1"/>
</dbReference>
<keyword evidence="7 15" id="KW-0418">Kinase</keyword>
<evidence type="ECO:0000256" key="7">
    <source>
        <dbReference type="ARBA" id="ARBA00022777"/>
    </source>
</evidence>
<dbReference type="EC" id="2.7.11.1" evidence="2"/>
<evidence type="ECO:0000256" key="13">
    <source>
        <dbReference type="SAM" id="Phobius"/>
    </source>
</evidence>
<dbReference type="InterPro" id="IPR011009">
    <property type="entry name" value="Kinase-like_dom_sf"/>
</dbReference>
<comment type="caution">
    <text evidence="15">The sequence shown here is derived from an EMBL/GenBank/DDBJ whole genome shotgun (WGS) entry which is preliminary data.</text>
</comment>
<dbReference type="GO" id="GO:0005524">
    <property type="term" value="F:ATP binding"/>
    <property type="evidence" value="ECO:0007669"/>
    <property type="project" value="UniProtKB-UniRule"/>
</dbReference>
<dbReference type="SUPFAM" id="SSF56112">
    <property type="entry name" value="Protein kinase-like (PK-like)"/>
    <property type="match status" value="1"/>
</dbReference>
<proteinExistence type="predicted"/>
<evidence type="ECO:0000256" key="3">
    <source>
        <dbReference type="ARBA" id="ARBA00022527"/>
    </source>
</evidence>
<keyword evidence="13" id="KW-0812">Transmembrane</keyword>
<evidence type="ECO:0000256" key="4">
    <source>
        <dbReference type="ARBA" id="ARBA00022679"/>
    </source>
</evidence>
<dbReference type="OrthoDB" id="354826at2759"/>
<dbReference type="InterPro" id="IPR017441">
    <property type="entry name" value="Protein_kinase_ATP_BS"/>
</dbReference>
<accession>A0A3N0XUG2</accession>
<keyword evidence="3" id="KW-0723">Serine/threonine-protein kinase</keyword>
<dbReference type="PANTHER" id="PTHR24355:SF30">
    <property type="entry name" value="SERINE_THREONINE-PROTEIN KINASE 32B ISOFORM X1"/>
    <property type="match status" value="1"/>
</dbReference>
<feature type="transmembrane region" description="Helical" evidence="13">
    <location>
        <begin position="20"/>
        <end position="47"/>
    </location>
</feature>
<dbReference type="GO" id="GO:0007186">
    <property type="term" value="P:G protein-coupled receptor signaling pathway"/>
    <property type="evidence" value="ECO:0007669"/>
    <property type="project" value="TreeGrafter"/>
</dbReference>
<evidence type="ECO:0000256" key="10">
    <source>
        <dbReference type="ARBA" id="ARBA00047899"/>
    </source>
</evidence>
<protein>
    <recommendedName>
        <fullName evidence="2">non-specific serine/threonine protein kinase</fullName>
        <ecNumber evidence="2">2.7.11.1</ecNumber>
    </recommendedName>
</protein>
<dbReference type="InterPro" id="IPR000719">
    <property type="entry name" value="Prot_kinase_dom"/>
</dbReference>
<reference evidence="15 16" key="1">
    <citation type="submission" date="2018-10" db="EMBL/GenBank/DDBJ databases">
        <title>Genome assembly for a Yunnan-Guizhou Plateau 3E fish, Anabarilius grahami (Regan), and its evolutionary and genetic applications.</title>
        <authorList>
            <person name="Jiang W."/>
        </authorList>
    </citation>
    <scope>NUCLEOTIDE SEQUENCE [LARGE SCALE GENOMIC DNA]</scope>
    <source>
        <strain evidence="15">AG-KIZ</strain>
        <tissue evidence="15">Muscle</tissue>
    </source>
</reference>
<dbReference type="FunFam" id="3.30.200.20:FF:000160">
    <property type="entry name" value="Serine/threonine-protein kinase 32C"/>
    <property type="match status" value="1"/>
</dbReference>
<dbReference type="PROSITE" id="PS50011">
    <property type="entry name" value="PROTEIN_KINASE_DOM"/>
    <property type="match status" value="1"/>
</dbReference>
<evidence type="ECO:0000256" key="2">
    <source>
        <dbReference type="ARBA" id="ARBA00012513"/>
    </source>
</evidence>
<name>A0A3N0XUG2_ANAGA</name>
<feature type="transmembrane region" description="Helical" evidence="13">
    <location>
        <begin position="59"/>
        <end position="79"/>
    </location>
</feature>
<keyword evidence="5" id="KW-0479">Metal-binding</keyword>
<organism evidence="15 16">
    <name type="scientific">Anabarilius grahami</name>
    <name type="common">Kanglang fish</name>
    <name type="synonym">Barilius grahami</name>
    <dbReference type="NCBI Taxonomy" id="495550"/>
    <lineage>
        <taxon>Eukaryota</taxon>
        <taxon>Metazoa</taxon>
        <taxon>Chordata</taxon>
        <taxon>Craniata</taxon>
        <taxon>Vertebrata</taxon>
        <taxon>Euteleostomi</taxon>
        <taxon>Actinopterygii</taxon>
        <taxon>Neopterygii</taxon>
        <taxon>Teleostei</taxon>
        <taxon>Ostariophysi</taxon>
        <taxon>Cypriniformes</taxon>
        <taxon>Xenocyprididae</taxon>
        <taxon>Xenocypridinae</taxon>
        <taxon>Xenocypridinae incertae sedis</taxon>
        <taxon>Anabarilius</taxon>
    </lineage>
</organism>
<keyword evidence="8 12" id="KW-0067">ATP-binding</keyword>
<gene>
    <name evidence="15" type="ORF">DPX16_21436</name>
</gene>
<dbReference type="EMBL" id="RJVU01059915">
    <property type="protein sequence ID" value="ROJ62450.1"/>
    <property type="molecule type" value="Genomic_DNA"/>
</dbReference>
<evidence type="ECO:0000256" key="9">
    <source>
        <dbReference type="ARBA" id="ARBA00022842"/>
    </source>
</evidence>
<dbReference type="GO" id="GO:0046872">
    <property type="term" value="F:metal ion binding"/>
    <property type="evidence" value="ECO:0007669"/>
    <property type="project" value="UniProtKB-KW"/>
</dbReference>
<dbReference type="Proteomes" id="UP000281406">
    <property type="component" value="Unassembled WGS sequence"/>
</dbReference>
<feature type="domain" description="Protein kinase" evidence="14">
    <location>
        <begin position="162"/>
        <end position="333"/>
    </location>
</feature>
<dbReference type="PROSITE" id="PS00107">
    <property type="entry name" value="PROTEIN_KINASE_ATP"/>
    <property type="match status" value="1"/>
</dbReference>
<sequence length="333" mass="37190">MGLGQSSRTSVSDEPAEGIFGHVCSAVVVLCSTLGIFGHVCSAVVVFCSTVAIFRFAGLAVVVFSSALSSGTSIIAWSLHSLQRLHHVPTPDNPPLYLPTRPSITTHNNILKDCYILCGHQELHGGWGMGRFLQCFLKTRKTKTLITIQPAKRQLKVNFDHFQILRAIGKGSFGKVCIVQKKDTKKMYAMKYMNKLQCVERNEVRNVFKELQIMQNLEHPFLVNFWCGFCCRLTHLVNRDLRLSFQDGLGSWLWLCCGLCLRLDVRDGAADACEFYWTERGTQGQMEGALEVGMELVMDRDQEEPVEGETMAEPTAGGARVELWLKVQAKPGD</sequence>
<keyword evidence="13" id="KW-1133">Transmembrane helix</keyword>
<comment type="catalytic activity">
    <reaction evidence="10">
        <text>L-threonyl-[protein] + ATP = O-phospho-L-threonyl-[protein] + ADP + H(+)</text>
        <dbReference type="Rhea" id="RHEA:46608"/>
        <dbReference type="Rhea" id="RHEA-COMP:11060"/>
        <dbReference type="Rhea" id="RHEA-COMP:11605"/>
        <dbReference type="ChEBI" id="CHEBI:15378"/>
        <dbReference type="ChEBI" id="CHEBI:30013"/>
        <dbReference type="ChEBI" id="CHEBI:30616"/>
        <dbReference type="ChEBI" id="CHEBI:61977"/>
        <dbReference type="ChEBI" id="CHEBI:456216"/>
        <dbReference type="EC" id="2.7.11.1"/>
    </reaction>
</comment>
<evidence type="ECO:0000259" key="14">
    <source>
        <dbReference type="PROSITE" id="PS50011"/>
    </source>
</evidence>
<dbReference type="GO" id="GO:0004703">
    <property type="term" value="F:G protein-coupled receptor kinase activity"/>
    <property type="evidence" value="ECO:0007669"/>
    <property type="project" value="TreeGrafter"/>
</dbReference>
<comment type="cofactor">
    <cofactor evidence="1">
        <name>Mg(2+)</name>
        <dbReference type="ChEBI" id="CHEBI:18420"/>
    </cofactor>
</comment>
<keyword evidence="9" id="KW-0460">Magnesium</keyword>
<evidence type="ECO:0000256" key="11">
    <source>
        <dbReference type="ARBA" id="ARBA00048679"/>
    </source>
</evidence>
<keyword evidence="13" id="KW-0472">Membrane</keyword>
<dbReference type="Pfam" id="PF00069">
    <property type="entry name" value="Pkinase"/>
    <property type="match status" value="1"/>
</dbReference>